<dbReference type="GO" id="GO:0030145">
    <property type="term" value="F:manganese ion binding"/>
    <property type="evidence" value="ECO:0007669"/>
    <property type="project" value="UniProtKB-UniRule"/>
</dbReference>
<comment type="caution">
    <text evidence="16">The sequence shown here is derived from an EMBL/GenBank/DDBJ whole genome shotgun (WGS) entry which is preliminary data.</text>
</comment>
<feature type="binding site" evidence="10 12">
    <location>
        <position position="191"/>
    </location>
    <ligand>
        <name>substrate</name>
    </ligand>
</feature>
<reference evidence="16 17" key="1">
    <citation type="journal article" date="2016" name="Nat. Commun.">
        <title>Thousands of microbial genomes shed light on interconnected biogeochemical processes in an aquifer system.</title>
        <authorList>
            <person name="Anantharaman K."/>
            <person name="Brown C.T."/>
            <person name="Hug L.A."/>
            <person name="Sharon I."/>
            <person name="Castelle C.J."/>
            <person name="Probst A.J."/>
            <person name="Thomas B.C."/>
            <person name="Singh A."/>
            <person name="Wilkins M.J."/>
            <person name="Karaoz U."/>
            <person name="Brodie E.L."/>
            <person name="Williams K.H."/>
            <person name="Hubbard S.S."/>
            <person name="Banfield J.F."/>
        </authorList>
    </citation>
    <scope>NUCLEOTIDE SEQUENCE [LARGE SCALE GENOMIC DNA]</scope>
</reference>
<keyword evidence="5 10" id="KW-0479">Metal-binding</keyword>
<feature type="domain" description="Metalloenzyme" evidence="14">
    <location>
        <begin position="4"/>
        <end position="513"/>
    </location>
</feature>
<dbReference type="CDD" id="cd16010">
    <property type="entry name" value="iPGM"/>
    <property type="match status" value="1"/>
</dbReference>
<dbReference type="GO" id="GO:0006007">
    <property type="term" value="P:glucose catabolic process"/>
    <property type="evidence" value="ECO:0007669"/>
    <property type="project" value="InterPro"/>
</dbReference>
<feature type="binding site" evidence="10 12">
    <location>
        <begin position="153"/>
        <end position="154"/>
    </location>
    <ligand>
        <name>substrate</name>
    </ligand>
</feature>
<dbReference type="PANTHER" id="PTHR31637">
    <property type="entry name" value="2,3-BISPHOSPHOGLYCERATE-INDEPENDENT PHOSPHOGLYCERATE MUTASE"/>
    <property type="match status" value="1"/>
</dbReference>
<feature type="binding site" evidence="10 13">
    <location>
        <position position="442"/>
    </location>
    <ligand>
        <name>Mn(2+)</name>
        <dbReference type="ChEBI" id="CHEBI:29035"/>
        <label>2</label>
    </ligand>
</feature>
<dbReference type="GO" id="GO:0005829">
    <property type="term" value="C:cytosol"/>
    <property type="evidence" value="ECO:0007669"/>
    <property type="project" value="TreeGrafter"/>
</dbReference>
<protein>
    <recommendedName>
        <fullName evidence="9 10">2,3-bisphosphoglycerate-independent phosphoglycerate mutase</fullName>
        <shortName evidence="10">BPG-independent PGAM</shortName>
        <shortName evidence="10">Phosphoglyceromutase</shortName>
        <shortName evidence="10">iPGM</shortName>
        <ecNumber evidence="4 10">5.4.2.12</ecNumber>
    </recommendedName>
</protein>
<evidence type="ECO:0000313" key="16">
    <source>
        <dbReference type="EMBL" id="OGF20754.1"/>
    </source>
</evidence>
<accession>A0A1F5S242</accession>
<dbReference type="SUPFAM" id="SSF64158">
    <property type="entry name" value="2,3-Bisphosphoglycerate-independent phosphoglycerate mutase, substrate-binding domain"/>
    <property type="match status" value="1"/>
</dbReference>
<feature type="binding site" evidence="10 12">
    <location>
        <position position="334"/>
    </location>
    <ligand>
        <name>substrate</name>
    </ligand>
</feature>
<dbReference type="PANTHER" id="PTHR31637:SF0">
    <property type="entry name" value="2,3-BISPHOSPHOGLYCERATE-INDEPENDENT PHOSPHOGLYCERATE MUTASE"/>
    <property type="match status" value="1"/>
</dbReference>
<evidence type="ECO:0000256" key="12">
    <source>
        <dbReference type="PIRSR" id="PIRSR001492-2"/>
    </source>
</evidence>
<feature type="active site" description="Phosphoserine intermediate" evidence="10 11">
    <location>
        <position position="62"/>
    </location>
</feature>
<proteinExistence type="inferred from homology"/>
<evidence type="ECO:0000256" key="10">
    <source>
        <dbReference type="HAMAP-Rule" id="MF_01038"/>
    </source>
</evidence>
<feature type="binding site" evidence="10 13">
    <location>
        <position position="12"/>
    </location>
    <ligand>
        <name>Mn(2+)</name>
        <dbReference type="ChEBI" id="CHEBI:29035"/>
        <label>2</label>
    </ligand>
</feature>
<dbReference type="InterPro" id="IPR011258">
    <property type="entry name" value="BPG-indep_PGM_N"/>
</dbReference>
<name>A0A1F5S242_9BACT</name>
<comment type="function">
    <text evidence="10">Catalyzes the interconversion of 2-phosphoglycerate and 3-phosphoglycerate.</text>
</comment>
<evidence type="ECO:0000256" key="3">
    <source>
        <dbReference type="ARBA" id="ARBA00008819"/>
    </source>
</evidence>
<dbReference type="SUPFAM" id="SSF53649">
    <property type="entry name" value="Alkaline phosphatase-like"/>
    <property type="match status" value="1"/>
</dbReference>
<dbReference type="EMBL" id="MFGA01000020">
    <property type="protein sequence ID" value="OGF20754.1"/>
    <property type="molecule type" value="Genomic_DNA"/>
</dbReference>
<feature type="binding site" evidence="10 13">
    <location>
        <position position="401"/>
    </location>
    <ligand>
        <name>Mn(2+)</name>
        <dbReference type="ChEBI" id="CHEBI:29035"/>
        <label>1</label>
    </ligand>
</feature>
<evidence type="ECO:0000256" key="11">
    <source>
        <dbReference type="PIRSR" id="PIRSR001492-1"/>
    </source>
</evidence>
<sequence length="524" mass="58282">MRPKPVILIILDGWGIAPPGPGNAIALARTPNISKLINNYSAMTLRASGDEVGLSWGEMGNSEVGHLNLGVGRIFYQTLPRINKAIDGESFFESSVLKEATEHIKKNNSSLHLMGLLSSGRVHSTIDHLFSLLKFARDNKIKKVFIHVFLDGRDTIYNSGADFIKKLEEKIKEYRVGKIATLSGRFYAMDRDNRWDRTEKAYRAIVEGVSDESCDSAEKAVQLSYGKEVYDEEFIPIIITEKGQPVAKIEKNDAVIFFNYRADRARQITKAFVADNFDKFQREKIDNLFFATMTEYEKDLPVKIIFPPEEIKVSLAKVISEAGLKQLHIAETEKYAHVTFFFNGMKEEEFPGETRIIVPSPKVSSYEEKPSMSAQEITEKLIKEVMSQKYDFIVANFANADMVGHTGNMEATKEAIEMVDKCVGKIVDVALSVNGAVAITADHGNAEELMNLETSEMDKEHSNNPVPFILIRKDEKGSVAGGAGNENIDLSMASPAGILADVAPTILKIMEIQKPDEMTGAELI</sequence>
<comment type="subunit">
    <text evidence="10">Monomer.</text>
</comment>
<evidence type="ECO:0000259" key="14">
    <source>
        <dbReference type="Pfam" id="PF01676"/>
    </source>
</evidence>
<dbReference type="InterPro" id="IPR036646">
    <property type="entry name" value="PGAM_B_sf"/>
</dbReference>
<evidence type="ECO:0000256" key="2">
    <source>
        <dbReference type="ARBA" id="ARBA00004798"/>
    </source>
</evidence>
<feature type="binding site" evidence="10 13">
    <location>
        <position position="405"/>
    </location>
    <ligand>
        <name>Mn(2+)</name>
        <dbReference type="ChEBI" id="CHEBI:29035"/>
        <label>1</label>
    </ligand>
</feature>
<feature type="binding site" evidence="10 13">
    <location>
        <position position="443"/>
    </location>
    <ligand>
        <name>Mn(2+)</name>
        <dbReference type="ChEBI" id="CHEBI:29035"/>
        <label>2</label>
    </ligand>
</feature>
<comment type="catalytic activity">
    <reaction evidence="1 10">
        <text>(2R)-2-phosphoglycerate = (2R)-3-phosphoglycerate</text>
        <dbReference type="Rhea" id="RHEA:15901"/>
        <dbReference type="ChEBI" id="CHEBI:58272"/>
        <dbReference type="ChEBI" id="CHEBI:58289"/>
        <dbReference type="EC" id="5.4.2.12"/>
    </reaction>
</comment>
<dbReference type="Pfam" id="PF01676">
    <property type="entry name" value="Metalloenzyme"/>
    <property type="match status" value="1"/>
</dbReference>
<keyword evidence="6 10" id="KW-0324">Glycolysis</keyword>
<dbReference type="Proteomes" id="UP000177407">
    <property type="component" value="Unassembled WGS sequence"/>
</dbReference>
<evidence type="ECO:0000256" key="1">
    <source>
        <dbReference type="ARBA" id="ARBA00000370"/>
    </source>
</evidence>
<feature type="binding site" evidence="10 12">
    <location>
        <begin position="261"/>
        <end position="264"/>
    </location>
    <ligand>
        <name>substrate</name>
    </ligand>
</feature>
<evidence type="ECO:0000259" key="15">
    <source>
        <dbReference type="Pfam" id="PF06415"/>
    </source>
</evidence>
<comment type="similarity">
    <text evidence="3 10">Belongs to the BPG-independent phosphoglycerate mutase family.</text>
</comment>
<keyword evidence="7 10" id="KW-0464">Manganese</keyword>
<evidence type="ECO:0000256" key="6">
    <source>
        <dbReference type="ARBA" id="ARBA00023152"/>
    </source>
</evidence>
<dbReference type="InterPro" id="IPR006124">
    <property type="entry name" value="Metalloenzyme"/>
</dbReference>
<comment type="cofactor">
    <cofactor evidence="10">
        <name>Mn(2+)</name>
        <dbReference type="ChEBI" id="CHEBI:29035"/>
    </cofactor>
    <text evidence="10">Binds 2 manganese ions per subunit.</text>
</comment>
<dbReference type="InterPro" id="IPR017850">
    <property type="entry name" value="Alkaline_phosphatase_core_sf"/>
</dbReference>
<dbReference type="PIRSF" id="PIRSF001492">
    <property type="entry name" value="IPGAM"/>
    <property type="match status" value="1"/>
</dbReference>
<dbReference type="Gene3D" id="3.40.1450.10">
    <property type="entry name" value="BPG-independent phosphoglycerate mutase, domain B"/>
    <property type="match status" value="1"/>
</dbReference>
<dbReference type="GO" id="GO:0004619">
    <property type="term" value="F:phosphoglycerate mutase activity"/>
    <property type="evidence" value="ECO:0007669"/>
    <property type="project" value="UniProtKB-UniRule"/>
</dbReference>
<gene>
    <name evidence="10" type="primary">gpmI</name>
    <name evidence="16" type="ORF">A2257_03205</name>
</gene>
<dbReference type="FunFam" id="3.40.1450.10:FF:000001">
    <property type="entry name" value="2,3-bisphosphoglycerate-independent phosphoglycerate mutase"/>
    <property type="match status" value="1"/>
</dbReference>
<dbReference type="UniPathway" id="UPA00109">
    <property type="reaction ID" value="UER00186"/>
</dbReference>
<evidence type="ECO:0000313" key="17">
    <source>
        <dbReference type="Proteomes" id="UP000177407"/>
    </source>
</evidence>
<feature type="binding site" evidence="10 13">
    <location>
        <position position="461"/>
    </location>
    <ligand>
        <name>Mn(2+)</name>
        <dbReference type="ChEBI" id="CHEBI:29035"/>
        <label>1</label>
    </ligand>
</feature>
<evidence type="ECO:0000256" key="5">
    <source>
        <dbReference type="ARBA" id="ARBA00022723"/>
    </source>
</evidence>
<organism evidence="16 17">
    <name type="scientific">Candidatus Falkowbacteria bacterium RIFOXYA2_FULL_38_12</name>
    <dbReference type="NCBI Taxonomy" id="1797993"/>
    <lineage>
        <taxon>Bacteria</taxon>
        <taxon>Candidatus Falkowiibacteriota</taxon>
    </lineage>
</organism>
<feature type="binding site" evidence="10 12">
    <location>
        <position position="185"/>
    </location>
    <ligand>
        <name>substrate</name>
    </ligand>
</feature>
<feature type="binding site" evidence="10 13">
    <location>
        <position position="62"/>
    </location>
    <ligand>
        <name>Mn(2+)</name>
        <dbReference type="ChEBI" id="CHEBI:29035"/>
        <label>2</label>
    </ligand>
</feature>
<dbReference type="GO" id="GO:0006096">
    <property type="term" value="P:glycolytic process"/>
    <property type="evidence" value="ECO:0007669"/>
    <property type="project" value="UniProtKB-UniRule"/>
</dbReference>
<evidence type="ECO:0000256" key="9">
    <source>
        <dbReference type="ARBA" id="ARBA00071648"/>
    </source>
</evidence>
<dbReference type="Pfam" id="PF06415">
    <property type="entry name" value="iPGM_N"/>
    <property type="match status" value="1"/>
</dbReference>
<dbReference type="AlphaFoldDB" id="A0A1F5S242"/>
<dbReference type="Gene3D" id="3.40.720.10">
    <property type="entry name" value="Alkaline Phosphatase, subunit A"/>
    <property type="match status" value="1"/>
</dbReference>
<evidence type="ECO:0000256" key="4">
    <source>
        <dbReference type="ARBA" id="ARBA00012026"/>
    </source>
</evidence>
<feature type="domain" description="BPG-independent PGAM N-terminal" evidence="15">
    <location>
        <begin position="82"/>
        <end position="298"/>
    </location>
</feature>
<dbReference type="EC" id="5.4.2.12" evidence="4 10"/>
<dbReference type="NCBIfam" id="TIGR01307">
    <property type="entry name" value="pgm_bpd_ind"/>
    <property type="match status" value="1"/>
</dbReference>
<dbReference type="HAMAP" id="MF_01038">
    <property type="entry name" value="GpmI"/>
    <property type="match status" value="1"/>
</dbReference>
<evidence type="ECO:0000256" key="8">
    <source>
        <dbReference type="ARBA" id="ARBA00023235"/>
    </source>
</evidence>
<feature type="binding site" evidence="10 12">
    <location>
        <position position="123"/>
    </location>
    <ligand>
        <name>substrate</name>
    </ligand>
</feature>
<comment type="pathway">
    <text evidence="2 10">Carbohydrate degradation; glycolysis; pyruvate from D-glyceraldehyde 3-phosphate: step 3/5.</text>
</comment>
<keyword evidence="8 10" id="KW-0413">Isomerase</keyword>
<evidence type="ECO:0000256" key="7">
    <source>
        <dbReference type="ARBA" id="ARBA00023211"/>
    </source>
</evidence>
<evidence type="ECO:0000256" key="13">
    <source>
        <dbReference type="PIRSR" id="PIRSR001492-3"/>
    </source>
</evidence>
<dbReference type="InterPro" id="IPR005995">
    <property type="entry name" value="Pgm_bpd_ind"/>
</dbReference>